<dbReference type="EMBL" id="CAFBPO010000008">
    <property type="protein sequence ID" value="CAB5021228.1"/>
    <property type="molecule type" value="Genomic_DNA"/>
</dbReference>
<evidence type="ECO:0000313" key="4">
    <source>
        <dbReference type="EMBL" id="CAB5073462.1"/>
    </source>
</evidence>
<accession>A0A6J7V768</accession>
<evidence type="ECO:0000313" key="2">
    <source>
        <dbReference type="EMBL" id="CAB4989024.1"/>
    </source>
</evidence>
<dbReference type="AlphaFoldDB" id="A0A6J7V768"/>
<dbReference type="InterPro" id="IPR029044">
    <property type="entry name" value="Nucleotide-diphossugar_trans"/>
</dbReference>
<name>A0A6J7V768_9ZZZZ</name>
<reference evidence="4" key="1">
    <citation type="submission" date="2020-05" db="EMBL/GenBank/DDBJ databases">
        <authorList>
            <person name="Chiriac C."/>
            <person name="Salcher M."/>
            <person name="Ghai R."/>
            <person name="Kavagutti S V."/>
        </authorList>
    </citation>
    <scope>NUCLEOTIDE SEQUENCE</scope>
</reference>
<evidence type="ECO:0000313" key="1">
    <source>
        <dbReference type="EMBL" id="CAB4757346.1"/>
    </source>
</evidence>
<proteinExistence type="predicted"/>
<dbReference type="Gene3D" id="3.90.550.10">
    <property type="entry name" value="Spore Coat Polysaccharide Biosynthesis Protein SpsA, Chain A"/>
    <property type="match status" value="1"/>
</dbReference>
<dbReference type="EMBL" id="CAFBOO010000008">
    <property type="protein sequence ID" value="CAB4989024.1"/>
    <property type="molecule type" value="Genomic_DNA"/>
</dbReference>
<sequence length="314" mass="36338">MISKKPNNVFLTSYMRPEMTESSIKTVLNWNSLDNLVVVIDGLRKDAADSEKEWRKETIRITEKYASSNAKLDLWVYDSNIGITEHTMRIQGRALESGSSGIWLEEDIGLELGKYSKIVENLAVEKSSDPILLSAYSHFNHNYSGETTTKGNLFLPVWGMVFNENFYNLISQVWYDKKFDEQIVIDAIDRVFPDSSLGERLYKSKVIRFWTEYSRWGFVNSNRWDALANYALWTKSKYSSATFERLAHDLSFQDSRGMNQRIEPEPVQTHEFYETQIGDQIFCVRCENLGSRIDGSLSKRMAAGIRYRLASKFN</sequence>
<dbReference type="EMBL" id="CAEZZH010000009">
    <property type="protein sequence ID" value="CAB4757346.1"/>
    <property type="molecule type" value="Genomic_DNA"/>
</dbReference>
<dbReference type="EMBL" id="CAFBQY010000008">
    <property type="protein sequence ID" value="CAB5073462.1"/>
    <property type="molecule type" value="Genomic_DNA"/>
</dbReference>
<organism evidence="4">
    <name type="scientific">freshwater metagenome</name>
    <dbReference type="NCBI Taxonomy" id="449393"/>
    <lineage>
        <taxon>unclassified sequences</taxon>
        <taxon>metagenomes</taxon>
        <taxon>ecological metagenomes</taxon>
    </lineage>
</organism>
<gene>
    <name evidence="1" type="ORF">UFOPK2850_00864</name>
    <name evidence="2" type="ORF">UFOPK3982_01023</name>
    <name evidence="3" type="ORF">UFOPK4120_00864</name>
    <name evidence="4" type="ORF">UFOPK4404_00871</name>
</gene>
<evidence type="ECO:0000313" key="3">
    <source>
        <dbReference type="EMBL" id="CAB5021228.1"/>
    </source>
</evidence>
<protein>
    <submittedName>
        <fullName evidence="4">Unannotated protein</fullName>
    </submittedName>
</protein>